<name>A0A4Q9GVK5_9BURK</name>
<protein>
    <recommendedName>
        <fullName evidence="3">Ice-binding protein C-terminal domain-containing protein</fullName>
    </recommendedName>
</protein>
<evidence type="ECO:0000313" key="5">
    <source>
        <dbReference type="Proteomes" id="UP000292120"/>
    </source>
</evidence>
<sequence>MNTSQRCTSLALAFLALTCGTAAHATDLADGLQLSCDSTLTVLDGTDLSLRCAGNLSLQGVLNDVRLSRSGSISLEAGNDLSLSGLSLTATSVHMTATGRLELASDVKIFSPAGTVVLDASSPGTGNPPPRVSGGQVTLRDPADSGGLPGDLIVQAGRDVSLGGSLGVTTAVPEPTTGLMGLMGAALVWRLARRRRSVGLGA</sequence>
<dbReference type="InterPro" id="IPR017756">
    <property type="entry name" value="TM_Gly-Cys-Arg_CS"/>
</dbReference>
<keyword evidence="2" id="KW-0732">Signal</keyword>
<organism evidence="4 5">
    <name type="scientific">Aquabacterium lacunae</name>
    <dbReference type="NCBI Taxonomy" id="2528630"/>
    <lineage>
        <taxon>Bacteria</taxon>
        <taxon>Pseudomonadati</taxon>
        <taxon>Pseudomonadota</taxon>
        <taxon>Betaproteobacteria</taxon>
        <taxon>Burkholderiales</taxon>
        <taxon>Aquabacterium</taxon>
    </lineage>
</organism>
<dbReference type="Pfam" id="PF07589">
    <property type="entry name" value="PEP-CTERM"/>
    <property type="match status" value="1"/>
</dbReference>
<comment type="caution">
    <text evidence="4">The sequence shown here is derived from an EMBL/GenBank/DDBJ whole genome shotgun (WGS) entry which is preliminary data.</text>
</comment>
<evidence type="ECO:0000256" key="1">
    <source>
        <dbReference type="SAM" id="MobiDB-lite"/>
    </source>
</evidence>
<dbReference type="Proteomes" id="UP000292120">
    <property type="component" value="Unassembled WGS sequence"/>
</dbReference>
<evidence type="ECO:0000259" key="3">
    <source>
        <dbReference type="Pfam" id="PF07589"/>
    </source>
</evidence>
<accession>A0A4Q9GVK5</accession>
<proteinExistence type="predicted"/>
<dbReference type="RefSeq" id="WP_130969142.1">
    <property type="nucleotide sequence ID" value="NZ_SIXI01000008.1"/>
</dbReference>
<dbReference type="AlphaFoldDB" id="A0A4Q9GVK5"/>
<reference evidence="4 5" key="1">
    <citation type="submission" date="2019-02" db="EMBL/GenBank/DDBJ databases">
        <title>Aquabacterium sp. strain KMB7.</title>
        <authorList>
            <person name="Chen W.-M."/>
        </authorList>
    </citation>
    <scope>NUCLEOTIDE SEQUENCE [LARGE SCALE GENOMIC DNA]</scope>
    <source>
        <strain evidence="4 5">KMB7</strain>
    </source>
</reference>
<feature type="chain" id="PRO_5020765600" description="Ice-binding protein C-terminal domain-containing protein" evidence="2">
    <location>
        <begin position="26"/>
        <end position="202"/>
    </location>
</feature>
<feature type="domain" description="Ice-binding protein C-terminal" evidence="3">
    <location>
        <begin position="171"/>
        <end position="196"/>
    </location>
</feature>
<evidence type="ECO:0000313" key="4">
    <source>
        <dbReference type="EMBL" id="TBO27872.1"/>
    </source>
</evidence>
<dbReference type="NCBIfam" id="TIGR03382">
    <property type="entry name" value="GC_trans_RRR"/>
    <property type="match status" value="1"/>
</dbReference>
<feature type="signal peptide" evidence="2">
    <location>
        <begin position="1"/>
        <end position="25"/>
    </location>
</feature>
<dbReference type="EMBL" id="SIXI01000008">
    <property type="protein sequence ID" value="TBO27872.1"/>
    <property type="molecule type" value="Genomic_DNA"/>
</dbReference>
<evidence type="ECO:0000256" key="2">
    <source>
        <dbReference type="SAM" id="SignalP"/>
    </source>
</evidence>
<feature type="region of interest" description="Disordered" evidence="1">
    <location>
        <begin position="119"/>
        <end position="141"/>
    </location>
</feature>
<gene>
    <name evidence="4" type="ORF">EYS42_15665</name>
</gene>
<dbReference type="InterPro" id="IPR013424">
    <property type="entry name" value="Ice-binding_C"/>
</dbReference>
<keyword evidence="5" id="KW-1185">Reference proteome</keyword>